<sequence>MVAISSTWRTKWTLVFAIKNNLYQISWFSNSRAAWNPRCSAMTRKKGSPMYHQEWMAFLSLPSRFHNRD</sequence>
<accession>A0A564Z856</accession>
<evidence type="ECO:0000313" key="2">
    <source>
        <dbReference type="Proteomes" id="UP000321570"/>
    </source>
</evidence>
<keyword evidence="2" id="KW-1185">Reference proteome</keyword>
<organism evidence="1 2">
    <name type="scientific">Hymenolepis diminuta</name>
    <name type="common">Rat tapeworm</name>
    <dbReference type="NCBI Taxonomy" id="6216"/>
    <lineage>
        <taxon>Eukaryota</taxon>
        <taxon>Metazoa</taxon>
        <taxon>Spiralia</taxon>
        <taxon>Lophotrochozoa</taxon>
        <taxon>Platyhelminthes</taxon>
        <taxon>Cestoda</taxon>
        <taxon>Eucestoda</taxon>
        <taxon>Cyclophyllidea</taxon>
        <taxon>Hymenolepididae</taxon>
        <taxon>Hymenolepis</taxon>
    </lineage>
</organism>
<dbReference type="AlphaFoldDB" id="A0A564Z856"/>
<dbReference type="EMBL" id="CABIJS010000696">
    <property type="protein sequence ID" value="VUZ55616.1"/>
    <property type="molecule type" value="Genomic_DNA"/>
</dbReference>
<protein>
    <submittedName>
        <fullName evidence="1">Uncharacterized protein</fullName>
    </submittedName>
</protein>
<reference evidence="1 2" key="1">
    <citation type="submission" date="2019-07" db="EMBL/GenBank/DDBJ databases">
        <authorList>
            <person name="Jastrzebski P J."/>
            <person name="Paukszto L."/>
            <person name="Jastrzebski P J."/>
        </authorList>
    </citation>
    <scope>NUCLEOTIDE SEQUENCE [LARGE SCALE GENOMIC DNA]</scope>
    <source>
        <strain evidence="1 2">WMS-il1</strain>
    </source>
</reference>
<gene>
    <name evidence="1" type="ORF">WMSIL1_LOCUS13420</name>
</gene>
<evidence type="ECO:0000313" key="1">
    <source>
        <dbReference type="EMBL" id="VUZ55616.1"/>
    </source>
</evidence>
<proteinExistence type="predicted"/>
<name>A0A564Z856_HYMDI</name>
<dbReference type="Proteomes" id="UP000321570">
    <property type="component" value="Unassembled WGS sequence"/>
</dbReference>